<protein>
    <submittedName>
        <fullName evidence="6">Predicted arabinose efflux permease, MFS family</fullName>
    </submittedName>
</protein>
<organism evidence="6 7">
    <name type="scientific">Primorskyibacter flagellatus</name>
    <dbReference type="NCBI Taxonomy" id="1387277"/>
    <lineage>
        <taxon>Bacteria</taxon>
        <taxon>Pseudomonadati</taxon>
        <taxon>Pseudomonadota</taxon>
        <taxon>Alphaproteobacteria</taxon>
        <taxon>Rhodobacterales</taxon>
        <taxon>Roseobacteraceae</taxon>
        <taxon>Primorskyibacter</taxon>
    </lineage>
</organism>
<feature type="transmembrane region" description="Helical" evidence="4">
    <location>
        <begin position="211"/>
        <end position="235"/>
    </location>
</feature>
<dbReference type="AlphaFoldDB" id="A0A1W2D5R9"/>
<feature type="transmembrane region" description="Helical" evidence="4">
    <location>
        <begin position="170"/>
        <end position="190"/>
    </location>
</feature>
<dbReference type="Pfam" id="PF07690">
    <property type="entry name" value="MFS_1"/>
    <property type="match status" value="1"/>
</dbReference>
<dbReference type="PROSITE" id="PS50850">
    <property type="entry name" value="MFS"/>
    <property type="match status" value="1"/>
</dbReference>
<keyword evidence="7" id="KW-1185">Reference proteome</keyword>
<dbReference type="InterPro" id="IPR011701">
    <property type="entry name" value="MFS"/>
</dbReference>
<evidence type="ECO:0000313" key="7">
    <source>
        <dbReference type="Proteomes" id="UP000192330"/>
    </source>
</evidence>
<dbReference type="Gene3D" id="1.20.1250.20">
    <property type="entry name" value="MFS general substrate transporter like domains"/>
    <property type="match status" value="1"/>
</dbReference>
<evidence type="ECO:0000259" key="5">
    <source>
        <dbReference type="PROSITE" id="PS50850"/>
    </source>
</evidence>
<dbReference type="PANTHER" id="PTHR23534:SF1">
    <property type="entry name" value="MAJOR FACILITATOR SUPERFAMILY PROTEIN"/>
    <property type="match status" value="1"/>
</dbReference>
<feature type="transmembrane region" description="Helical" evidence="4">
    <location>
        <begin position="78"/>
        <end position="99"/>
    </location>
</feature>
<dbReference type="InterPro" id="IPR020846">
    <property type="entry name" value="MFS_dom"/>
</dbReference>
<evidence type="ECO:0000313" key="6">
    <source>
        <dbReference type="EMBL" id="SMC92815.1"/>
    </source>
</evidence>
<feature type="transmembrane region" description="Helical" evidence="4">
    <location>
        <begin position="282"/>
        <end position="301"/>
    </location>
</feature>
<feature type="transmembrane region" description="Helical" evidence="4">
    <location>
        <begin position="307"/>
        <end position="331"/>
    </location>
</feature>
<dbReference type="InterPro" id="IPR036259">
    <property type="entry name" value="MFS_trans_sf"/>
</dbReference>
<feature type="transmembrane region" description="Helical" evidence="4">
    <location>
        <begin position="105"/>
        <end position="127"/>
    </location>
</feature>
<feature type="domain" description="Major facilitator superfamily (MFS) profile" evidence="5">
    <location>
        <begin position="164"/>
        <end position="406"/>
    </location>
</feature>
<keyword evidence="2 4" id="KW-1133">Transmembrane helix</keyword>
<sequence length="406" mass="42499">METAQSDRRARRNVVVLALAQAILGSQMPMIFTIGGLAGQSLASNLCFATLPISLIVLGSMLTATPISWAMQRFGRRAGFFIGAAGGAVGGVVGAYGLYLSSFPIFLLGSFLTGIYMSAQGFYRFAAADTASDAYRPKAISYVMAGGLASAVIGPQLVKLTSDSFVIPFLGTYLAVIGVNVLGSLLFLFLDIPRPPVPDQDAPKGRSRWELITTPRIAVAVICGMVSYALMNLVMTSTPLAVVGCGFEKDNAADIVTAHVLAMFVPSFFTGHLIARFGVEKILAAGLVILAAAGAVALQGVQLENFFIALILLGIGWNFGFIGATSMLAGAHEPHERGRMQGLNDLLVFGGVTFASLASGGLMNCSGGSAQQGWSAVNMAMVPFLALAGGALIWLYLRPQNEAERA</sequence>
<keyword evidence="1 4" id="KW-0812">Transmembrane</keyword>
<dbReference type="OrthoDB" id="8558006at2"/>
<dbReference type="PANTHER" id="PTHR23534">
    <property type="entry name" value="MFS PERMEASE"/>
    <property type="match status" value="1"/>
</dbReference>
<evidence type="ECO:0000256" key="3">
    <source>
        <dbReference type="ARBA" id="ARBA00023136"/>
    </source>
</evidence>
<evidence type="ECO:0000256" key="2">
    <source>
        <dbReference type="ARBA" id="ARBA00022989"/>
    </source>
</evidence>
<reference evidence="6 7" key="1">
    <citation type="submission" date="2017-04" db="EMBL/GenBank/DDBJ databases">
        <authorList>
            <person name="Afonso C.L."/>
            <person name="Miller P.J."/>
            <person name="Scott M.A."/>
            <person name="Spackman E."/>
            <person name="Goraichik I."/>
            <person name="Dimitrov K.M."/>
            <person name="Suarez D.L."/>
            <person name="Swayne D.E."/>
        </authorList>
    </citation>
    <scope>NUCLEOTIDE SEQUENCE [LARGE SCALE GENOMIC DNA]</scope>
    <source>
        <strain evidence="6 7">CGMCC 1.12644</strain>
    </source>
</reference>
<dbReference type="SUPFAM" id="SSF103473">
    <property type="entry name" value="MFS general substrate transporter"/>
    <property type="match status" value="1"/>
</dbReference>
<evidence type="ECO:0000256" key="1">
    <source>
        <dbReference type="ARBA" id="ARBA00022692"/>
    </source>
</evidence>
<name>A0A1W2D5R9_9RHOB</name>
<feature type="transmembrane region" description="Helical" evidence="4">
    <location>
        <begin position="255"/>
        <end position="275"/>
    </location>
</feature>
<feature type="transmembrane region" description="Helical" evidence="4">
    <location>
        <begin position="139"/>
        <end position="158"/>
    </location>
</feature>
<gene>
    <name evidence="6" type="ORF">SAMN06295998_11118</name>
</gene>
<keyword evidence="3 4" id="KW-0472">Membrane</keyword>
<accession>A0A1W2D5R9</accession>
<dbReference type="RefSeq" id="WP_084353506.1">
    <property type="nucleotide sequence ID" value="NZ_FWYD01000011.1"/>
</dbReference>
<dbReference type="GO" id="GO:0022857">
    <property type="term" value="F:transmembrane transporter activity"/>
    <property type="evidence" value="ECO:0007669"/>
    <property type="project" value="InterPro"/>
</dbReference>
<proteinExistence type="predicted"/>
<feature type="transmembrane region" description="Helical" evidence="4">
    <location>
        <begin position="343"/>
        <end position="363"/>
    </location>
</feature>
<feature type="transmembrane region" description="Helical" evidence="4">
    <location>
        <begin position="375"/>
        <end position="397"/>
    </location>
</feature>
<evidence type="ECO:0000256" key="4">
    <source>
        <dbReference type="SAM" id="Phobius"/>
    </source>
</evidence>
<dbReference type="STRING" id="1387277.SAMN06295998_11118"/>
<feature type="transmembrane region" description="Helical" evidence="4">
    <location>
        <begin position="53"/>
        <end position="71"/>
    </location>
</feature>
<dbReference type="EMBL" id="FWYD01000011">
    <property type="protein sequence ID" value="SMC92815.1"/>
    <property type="molecule type" value="Genomic_DNA"/>
</dbReference>
<dbReference type="Proteomes" id="UP000192330">
    <property type="component" value="Unassembled WGS sequence"/>
</dbReference>